<dbReference type="RefSeq" id="WP_075134772.1">
    <property type="nucleotide sequence ID" value="NZ_MSIF01000010.1"/>
</dbReference>
<protein>
    <submittedName>
        <fullName evidence="2">Uncharacterized protein</fullName>
    </submittedName>
</protein>
<evidence type="ECO:0000256" key="1">
    <source>
        <dbReference type="SAM" id="Coils"/>
    </source>
</evidence>
<dbReference type="AlphaFoldDB" id="A0A7Z0WKN3"/>
<name>A0A7Z0WKN3_9PSEU</name>
<accession>A0A7Z0WKN3</accession>
<organism evidence="2 3">
    <name type="scientific">Actinophytocola xinjiangensis</name>
    <dbReference type="NCBI Taxonomy" id="485602"/>
    <lineage>
        <taxon>Bacteria</taxon>
        <taxon>Bacillati</taxon>
        <taxon>Actinomycetota</taxon>
        <taxon>Actinomycetes</taxon>
        <taxon>Pseudonocardiales</taxon>
        <taxon>Pseudonocardiaceae</taxon>
    </lineage>
</organism>
<feature type="coiled-coil region" evidence="1">
    <location>
        <begin position="133"/>
        <end position="174"/>
    </location>
</feature>
<keyword evidence="3" id="KW-1185">Reference proteome</keyword>
<gene>
    <name evidence="2" type="ORF">BLA60_21670</name>
</gene>
<evidence type="ECO:0000313" key="3">
    <source>
        <dbReference type="Proteomes" id="UP000185696"/>
    </source>
</evidence>
<dbReference type="EMBL" id="MSIF01000010">
    <property type="protein sequence ID" value="OLF09182.1"/>
    <property type="molecule type" value="Genomic_DNA"/>
</dbReference>
<sequence length="234" mass="26483">MTDPLSIPVTRARSREEFIACLDRARVLAGPLSHREIENRSANRLRRTKIGQVLAGELPRRDFLVTYLEVCAVPENDRAAWLRSWARVLTADPEQSTSDREPAGDVTQVISRTSAALQDARNVNDQGRDHTENEELRRQLAEAAGEARVLRDQLRRAQDQISDLTDQLAWLRSHEPRPATVVVDPPRPTFRHLPPPRTRESTKYPLNYTNEELHDLFGHGDAIVAPPVLGEARD</sequence>
<proteinExistence type="predicted"/>
<evidence type="ECO:0000313" key="2">
    <source>
        <dbReference type="EMBL" id="OLF09182.1"/>
    </source>
</evidence>
<comment type="caution">
    <text evidence="2">The sequence shown here is derived from an EMBL/GenBank/DDBJ whole genome shotgun (WGS) entry which is preliminary data.</text>
</comment>
<reference evidence="2 3" key="1">
    <citation type="submission" date="2016-12" db="EMBL/GenBank/DDBJ databases">
        <title>The draft genome sequence of Actinophytocola xinjiangensis.</title>
        <authorList>
            <person name="Wang W."/>
            <person name="Yuan L."/>
        </authorList>
    </citation>
    <scope>NUCLEOTIDE SEQUENCE [LARGE SCALE GENOMIC DNA]</scope>
    <source>
        <strain evidence="2 3">CGMCC 4.4663</strain>
    </source>
</reference>
<dbReference type="Proteomes" id="UP000185696">
    <property type="component" value="Unassembled WGS sequence"/>
</dbReference>
<dbReference type="OrthoDB" id="7064944at2"/>
<keyword evidence="1" id="KW-0175">Coiled coil</keyword>